<keyword evidence="5 8" id="KW-0659">Purine metabolism</keyword>
<dbReference type="RefSeq" id="WP_075084377.1">
    <property type="nucleotide sequence ID" value="NZ_CP042912.1"/>
</dbReference>
<accession>A0A5B9P485</accession>
<dbReference type="CDD" id="cd05822">
    <property type="entry name" value="TLP_HIUase"/>
    <property type="match status" value="1"/>
</dbReference>
<gene>
    <name evidence="10" type="primary">hiuH</name>
    <name evidence="10" type="ORF">MFFC18_12930</name>
</gene>
<feature type="domain" description="Transthyretin/hydroxyisourate hydrolase" evidence="9">
    <location>
        <begin position="1"/>
        <end position="110"/>
    </location>
</feature>
<feature type="binding site" evidence="7">
    <location>
        <position position="45"/>
    </location>
    <ligand>
        <name>substrate</name>
    </ligand>
</feature>
<dbReference type="InterPro" id="IPR023418">
    <property type="entry name" value="Thyroxine_BS"/>
</dbReference>
<evidence type="ECO:0000256" key="2">
    <source>
        <dbReference type="ARBA" id="ARBA00002704"/>
    </source>
</evidence>
<feature type="binding site" evidence="7">
    <location>
        <position position="108"/>
    </location>
    <ligand>
        <name>substrate</name>
    </ligand>
</feature>
<dbReference type="GO" id="GO:0033971">
    <property type="term" value="F:hydroxyisourate hydrolase activity"/>
    <property type="evidence" value="ECO:0007669"/>
    <property type="project" value="UniProtKB-EC"/>
</dbReference>
<keyword evidence="11" id="KW-1185">Reference proteome</keyword>
<dbReference type="Proteomes" id="UP000322214">
    <property type="component" value="Chromosome"/>
</dbReference>
<comment type="catalytic activity">
    <reaction evidence="1 8">
        <text>5-hydroxyisourate + H2O = 5-hydroxy-2-oxo-4-ureido-2,5-dihydro-1H-imidazole-5-carboxylate + H(+)</text>
        <dbReference type="Rhea" id="RHEA:23736"/>
        <dbReference type="ChEBI" id="CHEBI:15377"/>
        <dbReference type="ChEBI" id="CHEBI:15378"/>
        <dbReference type="ChEBI" id="CHEBI:18072"/>
        <dbReference type="ChEBI" id="CHEBI:58639"/>
        <dbReference type="EC" id="3.5.2.17"/>
    </reaction>
</comment>
<evidence type="ECO:0000256" key="4">
    <source>
        <dbReference type="ARBA" id="ARBA00011881"/>
    </source>
</evidence>
<dbReference type="PROSITE" id="PS00768">
    <property type="entry name" value="TRANSTHYRETIN_1"/>
    <property type="match status" value="1"/>
</dbReference>
<dbReference type="EC" id="3.5.2.17" evidence="8"/>
<dbReference type="AlphaFoldDB" id="A0A5B9P485"/>
<dbReference type="PROSITE" id="PS00769">
    <property type="entry name" value="TRANSTHYRETIN_2"/>
    <property type="match status" value="1"/>
</dbReference>
<comment type="similarity">
    <text evidence="3 8">Belongs to the transthyretin family. 5-hydroxyisourate hydrolase subfamily.</text>
</comment>
<dbReference type="PANTHER" id="PTHR10395">
    <property type="entry name" value="URICASE AND TRANSTHYRETIN-RELATED"/>
    <property type="match status" value="1"/>
</dbReference>
<comment type="function">
    <text evidence="2">Catalyzes the hydrolysis of 5-hydroxyisourate (HIU) to 2-oxo-4-hydroxy-4-carboxy-5-ureidoimidazoline (OHCU).</text>
</comment>
<dbReference type="STRING" id="980251.GCA_001642875_01582"/>
<protein>
    <recommendedName>
        <fullName evidence="8">5-hydroxyisourate hydrolase</fullName>
        <shortName evidence="8">HIU hydrolase</shortName>
        <shortName evidence="8">HIUHase</shortName>
        <ecNumber evidence="8">3.5.2.17</ecNumber>
    </recommendedName>
</protein>
<keyword evidence="6 8" id="KW-0378">Hydrolase</keyword>
<evidence type="ECO:0000256" key="3">
    <source>
        <dbReference type="ARBA" id="ARBA00009850"/>
    </source>
</evidence>
<evidence type="ECO:0000256" key="1">
    <source>
        <dbReference type="ARBA" id="ARBA00001043"/>
    </source>
</evidence>
<dbReference type="InterPro" id="IPR023419">
    <property type="entry name" value="Transthyretin_CS"/>
</dbReference>
<sequence length="111" mass="12611">MSGITSHVLDTSRGVPAANIEVQLELKKDNEWKRIGEGTTNKDGRLPEPLATELVAGHYRIVFLVADYFSDMKKPSFFPRVRIEFLVDDPMEHYHVPLLLSPFGYSTYRGS</sequence>
<evidence type="ECO:0000313" key="10">
    <source>
        <dbReference type="EMBL" id="QEG21437.1"/>
    </source>
</evidence>
<dbReference type="Gene3D" id="2.60.40.180">
    <property type="entry name" value="Transthyretin/hydroxyisourate hydrolase domain"/>
    <property type="match status" value="1"/>
</dbReference>
<proteinExistence type="inferred from homology"/>
<evidence type="ECO:0000256" key="6">
    <source>
        <dbReference type="ARBA" id="ARBA00022801"/>
    </source>
</evidence>
<dbReference type="InterPro" id="IPR036817">
    <property type="entry name" value="Transthyretin/HIU_hydrolase_sf"/>
</dbReference>
<name>A0A5B9P485_9BACT</name>
<comment type="subunit">
    <text evidence="4 8">Homotetramer.</text>
</comment>
<reference evidence="10 11" key="1">
    <citation type="submission" date="2019-08" db="EMBL/GenBank/DDBJ databases">
        <title>Deep-cultivation of Planctomycetes and their phenomic and genomic characterization uncovers novel biology.</title>
        <authorList>
            <person name="Wiegand S."/>
            <person name="Jogler M."/>
            <person name="Boedeker C."/>
            <person name="Pinto D."/>
            <person name="Vollmers J."/>
            <person name="Rivas-Marin E."/>
            <person name="Kohn T."/>
            <person name="Peeters S.H."/>
            <person name="Heuer A."/>
            <person name="Rast P."/>
            <person name="Oberbeckmann S."/>
            <person name="Bunk B."/>
            <person name="Jeske O."/>
            <person name="Meyerdierks A."/>
            <person name="Storesund J.E."/>
            <person name="Kallscheuer N."/>
            <person name="Luecker S."/>
            <person name="Lage O.M."/>
            <person name="Pohl T."/>
            <person name="Merkel B.J."/>
            <person name="Hornburger P."/>
            <person name="Mueller R.-W."/>
            <person name="Bruemmer F."/>
            <person name="Labrenz M."/>
            <person name="Spormann A.M."/>
            <person name="Op den Camp H."/>
            <person name="Overmann J."/>
            <person name="Amann R."/>
            <person name="Jetten M.S.M."/>
            <person name="Mascher T."/>
            <person name="Medema M.H."/>
            <person name="Devos D.P."/>
            <person name="Kaster A.-K."/>
            <person name="Ovreas L."/>
            <person name="Rohde M."/>
            <person name="Galperin M.Y."/>
            <person name="Jogler C."/>
        </authorList>
    </citation>
    <scope>NUCLEOTIDE SEQUENCE [LARGE SCALE GENOMIC DNA]</scope>
    <source>
        <strain evidence="10 11">FC18</strain>
    </source>
</reference>
<organism evidence="10 11">
    <name type="scientific">Mariniblastus fucicola</name>
    <dbReference type="NCBI Taxonomy" id="980251"/>
    <lineage>
        <taxon>Bacteria</taxon>
        <taxon>Pseudomonadati</taxon>
        <taxon>Planctomycetota</taxon>
        <taxon>Planctomycetia</taxon>
        <taxon>Pirellulales</taxon>
        <taxon>Pirellulaceae</taxon>
        <taxon>Mariniblastus</taxon>
    </lineage>
</organism>
<dbReference type="GO" id="GO:0006144">
    <property type="term" value="P:purine nucleobase metabolic process"/>
    <property type="evidence" value="ECO:0007669"/>
    <property type="project" value="UniProtKB-KW"/>
</dbReference>
<evidence type="ECO:0000256" key="5">
    <source>
        <dbReference type="ARBA" id="ARBA00022631"/>
    </source>
</evidence>
<feature type="binding site" evidence="7">
    <location>
        <position position="7"/>
    </location>
    <ligand>
        <name>substrate</name>
    </ligand>
</feature>
<dbReference type="InterPro" id="IPR000895">
    <property type="entry name" value="Transthyretin/HIU_hydrolase"/>
</dbReference>
<dbReference type="KEGG" id="mff:MFFC18_12930"/>
<dbReference type="EMBL" id="CP042912">
    <property type="protein sequence ID" value="QEG21437.1"/>
    <property type="molecule type" value="Genomic_DNA"/>
</dbReference>
<dbReference type="SUPFAM" id="SSF49472">
    <property type="entry name" value="Transthyretin (synonym: prealbumin)"/>
    <property type="match status" value="1"/>
</dbReference>
<dbReference type="PRINTS" id="PR00189">
    <property type="entry name" value="TRNSTHYRETIN"/>
</dbReference>
<dbReference type="PANTHER" id="PTHR10395:SF7">
    <property type="entry name" value="5-HYDROXYISOURATE HYDROLASE"/>
    <property type="match status" value="1"/>
</dbReference>
<dbReference type="InterPro" id="IPR023416">
    <property type="entry name" value="Transthyretin/HIU_hydrolase_d"/>
</dbReference>
<dbReference type="InterPro" id="IPR014306">
    <property type="entry name" value="Hydroxyisourate_hydrolase"/>
</dbReference>
<dbReference type="OrthoDB" id="9792386at2"/>
<evidence type="ECO:0000256" key="8">
    <source>
        <dbReference type="RuleBase" id="RU361270"/>
    </source>
</evidence>
<dbReference type="NCBIfam" id="TIGR02962">
    <property type="entry name" value="hdxy_isourate"/>
    <property type="match status" value="1"/>
</dbReference>
<evidence type="ECO:0000259" key="9">
    <source>
        <dbReference type="SMART" id="SM00095"/>
    </source>
</evidence>
<dbReference type="Pfam" id="PF00576">
    <property type="entry name" value="Transthyretin"/>
    <property type="match status" value="1"/>
</dbReference>
<evidence type="ECO:0000313" key="11">
    <source>
        <dbReference type="Proteomes" id="UP000322214"/>
    </source>
</evidence>
<dbReference type="SMART" id="SM00095">
    <property type="entry name" value="TR_THY"/>
    <property type="match status" value="1"/>
</dbReference>
<evidence type="ECO:0000256" key="7">
    <source>
        <dbReference type="PIRSR" id="PIRSR600895-51"/>
    </source>
</evidence>